<dbReference type="Pfam" id="PF00392">
    <property type="entry name" value="GntR"/>
    <property type="match status" value="1"/>
</dbReference>
<evidence type="ECO:0000313" key="6">
    <source>
        <dbReference type="EMBL" id="GIH20141.1"/>
    </source>
</evidence>
<dbReference type="SUPFAM" id="SSF46785">
    <property type="entry name" value="Winged helix' DNA-binding domain"/>
    <property type="match status" value="1"/>
</dbReference>
<dbReference type="InterPro" id="IPR008920">
    <property type="entry name" value="TF_FadR/GntR_C"/>
</dbReference>
<dbReference type="Pfam" id="PF07729">
    <property type="entry name" value="FCD"/>
    <property type="match status" value="1"/>
</dbReference>
<dbReference type="SMART" id="SM00345">
    <property type="entry name" value="HTH_GNTR"/>
    <property type="match status" value="1"/>
</dbReference>
<dbReference type="Proteomes" id="UP000642748">
    <property type="component" value="Unassembled WGS sequence"/>
</dbReference>
<dbReference type="PANTHER" id="PTHR43537:SF44">
    <property type="entry name" value="GNTR FAMILY REGULATORY PROTEIN"/>
    <property type="match status" value="1"/>
</dbReference>
<name>A0A8J3VVU8_9ACTN</name>
<proteinExistence type="predicted"/>
<dbReference type="EMBL" id="BONZ01000089">
    <property type="protein sequence ID" value="GIH20141.1"/>
    <property type="molecule type" value="Genomic_DNA"/>
</dbReference>
<dbReference type="PROSITE" id="PS50949">
    <property type="entry name" value="HTH_GNTR"/>
    <property type="match status" value="1"/>
</dbReference>
<dbReference type="Gene3D" id="1.20.120.530">
    <property type="entry name" value="GntR ligand-binding domain-like"/>
    <property type="match status" value="1"/>
</dbReference>
<reference evidence="6" key="1">
    <citation type="submission" date="2021-01" db="EMBL/GenBank/DDBJ databases">
        <title>Whole genome shotgun sequence of Rugosimonospora africana NBRC 104875.</title>
        <authorList>
            <person name="Komaki H."/>
            <person name="Tamura T."/>
        </authorList>
    </citation>
    <scope>NUCLEOTIDE SEQUENCE</scope>
    <source>
        <strain evidence="6">NBRC 104875</strain>
    </source>
</reference>
<dbReference type="Gene3D" id="1.10.10.10">
    <property type="entry name" value="Winged helix-like DNA-binding domain superfamily/Winged helix DNA-binding domain"/>
    <property type="match status" value="1"/>
</dbReference>
<keyword evidence="1" id="KW-0805">Transcription regulation</keyword>
<dbReference type="InterPro" id="IPR011711">
    <property type="entry name" value="GntR_C"/>
</dbReference>
<dbReference type="SUPFAM" id="SSF48008">
    <property type="entry name" value="GntR ligand-binding domain-like"/>
    <property type="match status" value="1"/>
</dbReference>
<feature type="region of interest" description="Disordered" evidence="4">
    <location>
        <begin position="230"/>
        <end position="252"/>
    </location>
</feature>
<evidence type="ECO:0000256" key="3">
    <source>
        <dbReference type="ARBA" id="ARBA00023163"/>
    </source>
</evidence>
<evidence type="ECO:0000256" key="2">
    <source>
        <dbReference type="ARBA" id="ARBA00023125"/>
    </source>
</evidence>
<accession>A0A8J3VVU8</accession>
<evidence type="ECO:0000313" key="7">
    <source>
        <dbReference type="Proteomes" id="UP000642748"/>
    </source>
</evidence>
<dbReference type="InterPro" id="IPR000524">
    <property type="entry name" value="Tscrpt_reg_HTH_GntR"/>
</dbReference>
<sequence length="252" mass="26659">MAAYSGRGLHGHIVETIGGRILDGTYAPGQTVHPDELERELDVSKTVVREALRVLASKGLVDSRPKRGTFVRPRSEWSLLDASLLRWQRRGAPDRRFLADLAEVRAIIEPAGARLAATRRTEADLAAMREALAVLAEPGADASAVIEADLRFHRALLAAAHNELMGRLEVVVEAGLRERDRIVHSGERWPDAVPAHRAVLDAVAAGDPAGAAAAVESLLEQASTDLAHAAGGEAGPHARNSGARNSGDSAAG</sequence>
<dbReference type="InterPro" id="IPR036390">
    <property type="entry name" value="WH_DNA-bd_sf"/>
</dbReference>
<dbReference type="SMART" id="SM00895">
    <property type="entry name" value="FCD"/>
    <property type="match status" value="1"/>
</dbReference>
<protein>
    <submittedName>
        <fullName evidence="6">GntR family transcriptional regulator</fullName>
    </submittedName>
</protein>
<dbReference type="AlphaFoldDB" id="A0A8J3VVU8"/>
<dbReference type="PANTHER" id="PTHR43537">
    <property type="entry name" value="TRANSCRIPTIONAL REGULATOR, GNTR FAMILY"/>
    <property type="match status" value="1"/>
</dbReference>
<dbReference type="RefSeq" id="WP_203923577.1">
    <property type="nucleotide sequence ID" value="NZ_BONZ01000089.1"/>
</dbReference>
<dbReference type="InterPro" id="IPR036388">
    <property type="entry name" value="WH-like_DNA-bd_sf"/>
</dbReference>
<feature type="domain" description="HTH gntR-type" evidence="5">
    <location>
        <begin position="7"/>
        <end position="74"/>
    </location>
</feature>
<dbReference type="GO" id="GO:0003700">
    <property type="term" value="F:DNA-binding transcription factor activity"/>
    <property type="evidence" value="ECO:0007669"/>
    <property type="project" value="InterPro"/>
</dbReference>
<feature type="compositionally biased region" description="Polar residues" evidence="4">
    <location>
        <begin position="242"/>
        <end position="252"/>
    </location>
</feature>
<organism evidence="6 7">
    <name type="scientific">Rugosimonospora africana</name>
    <dbReference type="NCBI Taxonomy" id="556532"/>
    <lineage>
        <taxon>Bacteria</taxon>
        <taxon>Bacillati</taxon>
        <taxon>Actinomycetota</taxon>
        <taxon>Actinomycetes</taxon>
        <taxon>Micromonosporales</taxon>
        <taxon>Micromonosporaceae</taxon>
        <taxon>Rugosimonospora</taxon>
    </lineage>
</organism>
<comment type="caution">
    <text evidence="6">The sequence shown here is derived from an EMBL/GenBank/DDBJ whole genome shotgun (WGS) entry which is preliminary data.</text>
</comment>
<dbReference type="CDD" id="cd07377">
    <property type="entry name" value="WHTH_GntR"/>
    <property type="match status" value="1"/>
</dbReference>
<keyword evidence="2" id="KW-0238">DNA-binding</keyword>
<dbReference type="GO" id="GO:0003677">
    <property type="term" value="F:DNA binding"/>
    <property type="evidence" value="ECO:0007669"/>
    <property type="project" value="UniProtKB-KW"/>
</dbReference>
<evidence type="ECO:0000256" key="4">
    <source>
        <dbReference type="SAM" id="MobiDB-lite"/>
    </source>
</evidence>
<keyword evidence="7" id="KW-1185">Reference proteome</keyword>
<evidence type="ECO:0000256" key="1">
    <source>
        <dbReference type="ARBA" id="ARBA00023015"/>
    </source>
</evidence>
<gene>
    <name evidence="6" type="ORF">Raf01_83130</name>
</gene>
<evidence type="ECO:0000259" key="5">
    <source>
        <dbReference type="PROSITE" id="PS50949"/>
    </source>
</evidence>
<keyword evidence="3" id="KW-0804">Transcription</keyword>